<name>A0A485M1R2_9ZZZZ</name>
<feature type="domain" description="Flavodoxin-like" evidence="1">
    <location>
        <begin position="249"/>
        <end position="387"/>
    </location>
</feature>
<dbReference type="SUPFAM" id="SSF52218">
    <property type="entry name" value="Flavoproteins"/>
    <property type="match status" value="1"/>
</dbReference>
<sequence>MKPVELKKGIYWVGAIDWDLRNFHGYLTPRGSTYNAYLIVDEKIVLVDAVKQTLADELLSRVRGIIDPAKIDYLVVNHVEPDHSGSVPRIMEAAPGAKIVTSPRGQKGLQRYYKKEWNYILVNSGDELKTGARTMKFVHMPMVHWPESMATYIPEEKLLLPNDAFGQHIASVERFDDELGWDIAREEAGIYYANIVYPFGYQVNKVLDAVSQLPVEMIAPSHGVIWRSHIPGIISCYRKWANHEAPAKALIIYDTMWGSTRKIAQVLQDGLEDAGIPVTVRSLQNNHISHIVPDLLNSRAVLIGTPTLNNGMLPSVAALLTYLKGLRPKKKLGFAFGSYGWGGQGATLVLEALQEMGWEVPLEMINIQYNPNAGELDRVRETGRKLAHMAKLIE</sequence>
<dbReference type="InterPro" id="IPR001279">
    <property type="entry name" value="Metallo-B-lactamas"/>
</dbReference>
<dbReference type="Gene3D" id="3.40.50.360">
    <property type="match status" value="1"/>
</dbReference>
<keyword evidence="2" id="KW-0560">Oxidoreductase</keyword>
<dbReference type="PROSITE" id="PS50902">
    <property type="entry name" value="FLAVODOXIN_LIKE"/>
    <property type="match status" value="1"/>
</dbReference>
<dbReference type="PANTHER" id="PTHR43717:SF1">
    <property type="entry name" value="ANAEROBIC NITRIC OXIDE REDUCTASE FLAVORUBREDOXIN"/>
    <property type="match status" value="1"/>
</dbReference>
<dbReference type="PANTHER" id="PTHR43717">
    <property type="entry name" value="ANAEROBIC NITRIC OXIDE REDUCTASE FLAVORUBREDOXIN"/>
    <property type="match status" value="1"/>
</dbReference>
<dbReference type="AlphaFoldDB" id="A0A485M1R2"/>
<dbReference type="InterPro" id="IPR001226">
    <property type="entry name" value="Flavodoxin_CS"/>
</dbReference>
<organism evidence="2">
    <name type="scientific">anaerobic digester metagenome</name>
    <dbReference type="NCBI Taxonomy" id="1263854"/>
    <lineage>
        <taxon>unclassified sequences</taxon>
        <taxon>metagenomes</taxon>
        <taxon>ecological metagenomes</taxon>
    </lineage>
</organism>
<dbReference type="SMART" id="SM00849">
    <property type="entry name" value="Lactamase_B"/>
    <property type="match status" value="1"/>
</dbReference>
<dbReference type="InterPro" id="IPR008254">
    <property type="entry name" value="Flavodoxin/NO_synth"/>
</dbReference>
<dbReference type="GO" id="GO:0016491">
    <property type="term" value="F:oxidoreductase activity"/>
    <property type="evidence" value="ECO:0007669"/>
    <property type="project" value="UniProtKB-KW"/>
</dbReference>
<evidence type="ECO:0000259" key="1">
    <source>
        <dbReference type="PROSITE" id="PS50902"/>
    </source>
</evidence>
<gene>
    <name evidence="2" type="primary">fprA</name>
    <name evidence="2" type="ORF">SCFA_330007</name>
</gene>
<dbReference type="InterPro" id="IPR045761">
    <property type="entry name" value="ODP_dom"/>
</dbReference>
<dbReference type="InterPro" id="IPR036866">
    <property type="entry name" value="RibonucZ/Hydroxyglut_hydro"/>
</dbReference>
<dbReference type="CDD" id="cd07709">
    <property type="entry name" value="flavodiiron_proteins_MBL-fold"/>
    <property type="match status" value="1"/>
</dbReference>
<protein>
    <submittedName>
        <fullName evidence="2">Nitric oxide reductase</fullName>
        <ecNumber evidence="2">1.-.-.-</ecNumber>
    </submittedName>
</protein>
<dbReference type="Pfam" id="PF00258">
    <property type="entry name" value="Flavodoxin_1"/>
    <property type="match status" value="1"/>
</dbReference>
<dbReference type="PROSITE" id="PS00201">
    <property type="entry name" value="FLAVODOXIN"/>
    <property type="match status" value="1"/>
</dbReference>
<dbReference type="SUPFAM" id="SSF56281">
    <property type="entry name" value="Metallo-hydrolase/oxidoreductase"/>
    <property type="match status" value="1"/>
</dbReference>
<dbReference type="GO" id="GO:0010181">
    <property type="term" value="F:FMN binding"/>
    <property type="evidence" value="ECO:0007669"/>
    <property type="project" value="InterPro"/>
</dbReference>
<dbReference type="EC" id="1.-.-.-" evidence="2"/>
<dbReference type="InterPro" id="IPR016440">
    <property type="entry name" value="Rubredoxin-O_OxRdtase"/>
</dbReference>
<dbReference type="GO" id="GO:0046872">
    <property type="term" value="F:metal ion binding"/>
    <property type="evidence" value="ECO:0007669"/>
    <property type="project" value="InterPro"/>
</dbReference>
<dbReference type="EMBL" id="CAADRN010000257">
    <property type="protein sequence ID" value="VFU16057.1"/>
    <property type="molecule type" value="Genomic_DNA"/>
</dbReference>
<dbReference type="Gene3D" id="3.60.15.10">
    <property type="entry name" value="Ribonuclease Z/Hydroxyacylglutathione hydrolase-like"/>
    <property type="match status" value="1"/>
</dbReference>
<evidence type="ECO:0000313" key="2">
    <source>
        <dbReference type="EMBL" id="VFU16057.1"/>
    </source>
</evidence>
<dbReference type="InterPro" id="IPR029039">
    <property type="entry name" value="Flavoprotein-like_sf"/>
</dbReference>
<proteinExistence type="predicted"/>
<dbReference type="PIRSF" id="PIRSF005243">
    <property type="entry name" value="ROO"/>
    <property type="match status" value="1"/>
</dbReference>
<reference evidence="2" key="1">
    <citation type="submission" date="2019-03" db="EMBL/GenBank/DDBJ databases">
        <authorList>
            <person name="Hao L."/>
        </authorList>
    </citation>
    <scope>NUCLEOTIDE SEQUENCE</scope>
</reference>
<dbReference type="Pfam" id="PF19583">
    <property type="entry name" value="ODP"/>
    <property type="match status" value="1"/>
</dbReference>
<accession>A0A485M1R2</accession>
<dbReference type="GO" id="GO:0009055">
    <property type="term" value="F:electron transfer activity"/>
    <property type="evidence" value="ECO:0007669"/>
    <property type="project" value="InterPro"/>
</dbReference>